<dbReference type="PANTHER" id="PTHR10174:SF208">
    <property type="entry name" value="CRAL-TRIO DOMAIN-CONTAINING PROTEIN DDB_G0278031"/>
    <property type="match status" value="1"/>
</dbReference>
<dbReference type="GO" id="GO:0016020">
    <property type="term" value="C:membrane"/>
    <property type="evidence" value="ECO:0007669"/>
    <property type="project" value="TreeGrafter"/>
</dbReference>
<sequence length="261" mass="29500">MANTLSAEEEGWVSELLEACKAENVHVKGKFEAACYVIVSKGDIKKAMTRLKKIRRIESEEGLDQVDVQESWDFLDKQQPGCMQAVGLDDEGRVTMYMDYAAFHPGNIKTPQDWKYMMKAFFNLFDCMTATIEDVRKGTSFVAQCKGMGFSNFSLEIEKRFSHVYQDGYPMKFKLIMMVDPPTIINAIINLCKVFLSKKLMDRMKCVTSADVSKHISEDKLPVSYGGTNKETVREWVARRAAVRKASEGSFASLKSTVTAM</sequence>
<evidence type="ECO:0000259" key="1">
    <source>
        <dbReference type="PROSITE" id="PS50191"/>
    </source>
</evidence>
<dbReference type="EMBL" id="HBFK01042821">
    <property type="protein sequence ID" value="CAD8759427.1"/>
    <property type="molecule type" value="Transcribed_RNA"/>
</dbReference>
<dbReference type="InterPro" id="IPR001251">
    <property type="entry name" value="CRAL-TRIO_dom"/>
</dbReference>
<organism evidence="3">
    <name type="scientific">Hemiselmis andersenii</name>
    <name type="common">Cryptophyte alga</name>
    <dbReference type="NCBI Taxonomy" id="464988"/>
    <lineage>
        <taxon>Eukaryota</taxon>
        <taxon>Cryptophyceae</taxon>
        <taxon>Cryptomonadales</taxon>
        <taxon>Hemiselmidaceae</taxon>
        <taxon>Hemiselmis</taxon>
    </lineage>
</organism>
<protein>
    <recommendedName>
        <fullName evidence="1">CRAL-TRIO domain-containing protein</fullName>
    </recommendedName>
</protein>
<dbReference type="SUPFAM" id="SSF52087">
    <property type="entry name" value="CRAL/TRIO domain"/>
    <property type="match status" value="1"/>
</dbReference>
<dbReference type="GO" id="GO:1902936">
    <property type="term" value="F:phosphatidylinositol bisphosphate binding"/>
    <property type="evidence" value="ECO:0007669"/>
    <property type="project" value="TreeGrafter"/>
</dbReference>
<accession>A0A6U4Y0N7</accession>
<reference evidence="3" key="1">
    <citation type="submission" date="2021-01" db="EMBL/GenBank/DDBJ databases">
        <authorList>
            <person name="Corre E."/>
            <person name="Pelletier E."/>
            <person name="Niang G."/>
            <person name="Scheremetjew M."/>
            <person name="Finn R."/>
            <person name="Kale V."/>
            <person name="Holt S."/>
            <person name="Cochrane G."/>
            <person name="Meng A."/>
            <person name="Brown T."/>
            <person name="Cohen L."/>
        </authorList>
    </citation>
    <scope>NUCLEOTIDE SEQUENCE</scope>
    <source>
        <strain evidence="2">CCMP441</strain>
        <strain evidence="3">CCMP644</strain>
    </source>
</reference>
<proteinExistence type="predicted"/>
<dbReference type="InterPro" id="IPR036865">
    <property type="entry name" value="CRAL-TRIO_dom_sf"/>
</dbReference>
<evidence type="ECO:0000313" key="2">
    <source>
        <dbReference type="EMBL" id="CAD8759427.1"/>
    </source>
</evidence>
<dbReference type="Gene3D" id="3.40.525.10">
    <property type="entry name" value="CRAL-TRIO lipid binding domain"/>
    <property type="match status" value="1"/>
</dbReference>
<dbReference type="Pfam" id="PF00650">
    <property type="entry name" value="CRAL_TRIO"/>
    <property type="match status" value="1"/>
</dbReference>
<dbReference type="PROSITE" id="PS50191">
    <property type="entry name" value="CRAL_TRIO"/>
    <property type="match status" value="1"/>
</dbReference>
<dbReference type="AlphaFoldDB" id="A0A6U4Y0N7"/>
<name>A0A6U4Y0N7_HEMAN</name>
<gene>
    <name evidence="3" type="ORF">HAND00432_LOCUS18109</name>
    <name evidence="2" type="ORF">HAND1043_LOCUS25941</name>
</gene>
<dbReference type="CDD" id="cd00170">
    <property type="entry name" value="SEC14"/>
    <property type="match status" value="1"/>
</dbReference>
<dbReference type="EMBL" id="HBFX01030066">
    <property type="protein sequence ID" value="CAD8966677.1"/>
    <property type="molecule type" value="Transcribed_RNA"/>
</dbReference>
<feature type="domain" description="CRAL-TRIO" evidence="1">
    <location>
        <begin position="86"/>
        <end position="233"/>
    </location>
</feature>
<dbReference type="SMART" id="SM00516">
    <property type="entry name" value="SEC14"/>
    <property type="match status" value="1"/>
</dbReference>
<evidence type="ECO:0000313" key="3">
    <source>
        <dbReference type="EMBL" id="CAD8966677.1"/>
    </source>
</evidence>
<dbReference type="PANTHER" id="PTHR10174">
    <property type="entry name" value="ALPHA-TOCOPHEROL TRANSFER PROTEIN-RELATED"/>
    <property type="match status" value="1"/>
</dbReference>